<sequence>MTGDGGYRPDPGRLLRPFAVAAAGADDAGLDMLSLVVATRPPADADHLLPEREAALSWCTRPRTIVELAARLQLPIRMAKLLVAGMIADGSMRHCRPSVSGAAVGEDVLRAVLEGLRAL</sequence>
<evidence type="ECO:0000313" key="2">
    <source>
        <dbReference type="Proteomes" id="UP001596540"/>
    </source>
</evidence>
<dbReference type="PANTHER" id="PTHR36221">
    <property type="entry name" value="DUF742 DOMAIN-CONTAINING PROTEIN"/>
    <property type="match status" value="1"/>
</dbReference>
<accession>A0ABW2KPF7</accession>
<organism evidence="1 2">
    <name type="scientific">Marinactinospora rubrisoli</name>
    <dbReference type="NCBI Taxonomy" id="2715399"/>
    <lineage>
        <taxon>Bacteria</taxon>
        <taxon>Bacillati</taxon>
        <taxon>Actinomycetota</taxon>
        <taxon>Actinomycetes</taxon>
        <taxon>Streptosporangiales</taxon>
        <taxon>Nocardiopsidaceae</taxon>
        <taxon>Marinactinospora</taxon>
    </lineage>
</organism>
<name>A0ABW2KPF7_9ACTN</name>
<gene>
    <name evidence="1" type="ORF">ACFQRF_26520</name>
</gene>
<dbReference type="EMBL" id="JBHTBH010000018">
    <property type="protein sequence ID" value="MFC7331300.1"/>
    <property type="molecule type" value="Genomic_DNA"/>
</dbReference>
<comment type="caution">
    <text evidence="1">The sequence shown here is derived from an EMBL/GenBank/DDBJ whole genome shotgun (WGS) entry which is preliminary data.</text>
</comment>
<evidence type="ECO:0000313" key="1">
    <source>
        <dbReference type="EMBL" id="MFC7331300.1"/>
    </source>
</evidence>
<dbReference type="RefSeq" id="WP_379874049.1">
    <property type="nucleotide sequence ID" value="NZ_JBHTBH010000018.1"/>
</dbReference>
<dbReference type="InterPro" id="IPR007995">
    <property type="entry name" value="DUF742"/>
</dbReference>
<proteinExistence type="predicted"/>
<dbReference type="Proteomes" id="UP001596540">
    <property type="component" value="Unassembled WGS sequence"/>
</dbReference>
<protein>
    <submittedName>
        <fullName evidence="1">DUF742 domain-containing protein</fullName>
    </submittedName>
</protein>
<dbReference type="Pfam" id="PF05331">
    <property type="entry name" value="DUF742"/>
    <property type="match status" value="1"/>
</dbReference>
<keyword evidence="2" id="KW-1185">Reference proteome</keyword>
<reference evidence="2" key="1">
    <citation type="journal article" date="2019" name="Int. J. Syst. Evol. Microbiol.">
        <title>The Global Catalogue of Microorganisms (GCM) 10K type strain sequencing project: providing services to taxonomists for standard genome sequencing and annotation.</title>
        <authorList>
            <consortium name="The Broad Institute Genomics Platform"/>
            <consortium name="The Broad Institute Genome Sequencing Center for Infectious Disease"/>
            <person name="Wu L."/>
            <person name="Ma J."/>
        </authorList>
    </citation>
    <scope>NUCLEOTIDE SEQUENCE [LARGE SCALE GENOMIC DNA]</scope>
    <source>
        <strain evidence="2">CGMCC 4.7382</strain>
    </source>
</reference>
<dbReference type="PANTHER" id="PTHR36221:SF1">
    <property type="entry name" value="DUF742 DOMAIN-CONTAINING PROTEIN"/>
    <property type="match status" value="1"/>
</dbReference>